<dbReference type="EMBL" id="AGSI01000006">
    <property type="protein sequence ID" value="EIE23974.1"/>
    <property type="molecule type" value="Genomic_DNA"/>
</dbReference>
<evidence type="ECO:0000256" key="4">
    <source>
        <dbReference type="ARBA" id="ARBA00022764"/>
    </source>
</evidence>
<evidence type="ECO:0000256" key="1">
    <source>
        <dbReference type="ARBA" id="ARBA00004418"/>
    </source>
</evidence>
<proteinExistence type="predicted"/>
<dbReference type="RefSeq" id="XP_005648518.1">
    <property type="nucleotide sequence ID" value="XM_005648461.1"/>
</dbReference>
<dbReference type="PRINTS" id="PR00909">
    <property type="entry name" value="SPERMDNBNDNG"/>
</dbReference>
<dbReference type="AlphaFoldDB" id="I0Z005"/>
<reference evidence="5 6" key="1">
    <citation type="journal article" date="2012" name="Genome Biol.">
        <title>The genome of the polar eukaryotic microalga coccomyxa subellipsoidea reveals traits of cold adaptation.</title>
        <authorList>
            <person name="Blanc G."/>
            <person name="Agarkova I."/>
            <person name="Grimwood J."/>
            <person name="Kuo A."/>
            <person name="Brueggeman A."/>
            <person name="Dunigan D."/>
            <person name="Gurnon J."/>
            <person name="Ladunga I."/>
            <person name="Lindquist E."/>
            <person name="Lucas S."/>
            <person name="Pangilinan J."/>
            <person name="Proschold T."/>
            <person name="Salamov A."/>
            <person name="Schmutz J."/>
            <person name="Weeks D."/>
            <person name="Yamada T."/>
            <person name="Claverie J.M."/>
            <person name="Grigoriev I."/>
            <person name="Van Etten J."/>
            <person name="Lomsadze A."/>
            <person name="Borodovsky M."/>
        </authorList>
    </citation>
    <scope>NUCLEOTIDE SEQUENCE [LARGE SCALE GENOMIC DNA]</scope>
    <source>
        <strain evidence="5 6">C-169</strain>
    </source>
</reference>
<dbReference type="Pfam" id="PF13416">
    <property type="entry name" value="SBP_bac_8"/>
    <property type="match status" value="1"/>
</dbReference>
<dbReference type="GeneID" id="17041972"/>
<dbReference type="eggNOG" id="ENOG502QUR6">
    <property type="taxonomic scope" value="Eukaryota"/>
</dbReference>
<dbReference type="Gene3D" id="3.40.190.10">
    <property type="entry name" value="Periplasmic binding protein-like II"/>
    <property type="match status" value="1"/>
</dbReference>
<evidence type="ECO:0000313" key="5">
    <source>
        <dbReference type="EMBL" id="EIE23974.1"/>
    </source>
</evidence>
<feature type="non-terminal residue" evidence="5">
    <location>
        <position position="1"/>
    </location>
</feature>
<name>I0Z005_COCSC</name>
<sequence length="310" mass="33788">YELEIALKIVALRGSVPSDAILEFRHALSKYGRFQLAQKPQIADIFEELGQPRSISLNSAARADAVTLGDVWLGPAIRAGLIQPIPEAESNRWWGNLPPRWRELVKRGADGSVDPKGLVWACPHRWGCTLIAYRKSARARSAAGAHPIRDWGDLLQPCLRQRVAWVDSPREFVGAALKTLGGGFNTGAAELASLGLSDQDLAQQVDRLRQQVRVFSSKEHIKALGAKDVWAVVGWSGDLVPAAERSGDVVLVAPASGTSLWADMWAVPSHAQHGSRMRGPSPLLPAWLDYWLQPSRAAWNRGLKSGASPL</sequence>
<accession>I0Z005</accession>
<dbReference type="PANTHER" id="PTHR30222">
    <property type="entry name" value="SPERMIDINE/PUTRESCINE-BINDING PERIPLASMIC PROTEIN"/>
    <property type="match status" value="1"/>
</dbReference>
<organism evidence="5 6">
    <name type="scientific">Coccomyxa subellipsoidea (strain C-169)</name>
    <name type="common">Green microalga</name>
    <dbReference type="NCBI Taxonomy" id="574566"/>
    <lineage>
        <taxon>Eukaryota</taxon>
        <taxon>Viridiplantae</taxon>
        <taxon>Chlorophyta</taxon>
        <taxon>core chlorophytes</taxon>
        <taxon>Trebouxiophyceae</taxon>
        <taxon>Trebouxiophyceae incertae sedis</taxon>
        <taxon>Coccomyxaceae</taxon>
        <taxon>Coccomyxa</taxon>
        <taxon>Coccomyxa subellipsoidea</taxon>
    </lineage>
</organism>
<keyword evidence="6" id="KW-1185">Reference proteome</keyword>
<dbReference type="SUPFAM" id="SSF53850">
    <property type="entry name" value="Periplasmic binding protein-like II"/>
    <property type="match status" value="1"/>
</dbReference>
<dbReference type="InterPro" id="IPR006059">
    <property type="entry name" value="SBP"/>
</dbReference>
<dbReference type="GO" id="GO:0019808">
    <property type="term" value="F:polyamine binding"/>
    <property type="evidence" value="ECO:0007669"/>
    <property type="project" value="InterPro"/>
</dbReference>
<feature type="non-terminal residue" evidence="5">
    <location>
        <position position="310"/>
    </location>
</feature>
<dbReference type="STRING" id="574566.I0Z005"/>
<dbReference type="InterPro" id="IPR001188">
    <property type="entry name" value="Sperm_putr-bd"/>
</dbReference>
<keyword evidence="4" id="KW-0574">Periplasm</keyword>
<evidence type="ECO:0000313" key="6">
    <source>
        <dbReference type="Proteomes" id="UP000007264"/>
    </source>
</evidence>
<dbReference type="KEGG" id="csl:COCSUDRAFT_10367"/>
<comment type="subcellular location">
    <subcellularLocation>
        <location evidence="1">Periplasm</location>
    </subcellularLocation>
</comment>
<gene>
    <name evidence="5" type="ORF">COCSUDRAFT_10367</name>
</gene>
<dbReference type="GO" id="GO:0015846">
    <property type="term" value="P:polyamine transport"/>
    <property type="evidence" value="ECO:0007669"/>
    <property type="project" value="InterPro"/>
</dbReference>
<keyword evidence="2" id="KW-0813">Transport</keyword>
<dbReference type="Proteomes" id="UP000007264">
    <property type="component" value="Unassembled WGS sequence"/>
</dbReference>
<protein>
    <submittedName>
        <fullName evidence="5">Periplasmic binding protein-like II</fullName>
    </submittedName>
</protein>
<keyword evidence="3" id="KW-0732">Signal</keyword>
<evidence type="ECO:0000256" key="2">
    <source>
        <dbReference type="ARBA" id="ARBA00022448"/>
    </source>
</evidence>
<evidence type="ECO:0000256" key="3">
    <source>
        <dbReference type="ARBA" id="ARBA00022729"/>
    </source>
</evidence>
<dbReference type="PANTHER" id="PTHR30222:SF17">
    <property type="entry name" value="SPERMIDINE_PUTRESCINE-BINDING PERIPLASMIC PROTEIN"/>
    <property type="match status" value="1"/>
</dbReference>
<comment type="caution">
    <text evidence="5">The sequence shown here is derived from an EMBL/GenBank/DDBJ whole genome shotgun (WGS) entry which is preliminary data.</text>
</comment>
<dbReference type="OrthoDB" id="10266693at2759"/>